<protein>
    <recommendedName>
        <fullName evidence="3">FMN-binding domain-containing protein</fullName>
    </recommendedName>
</protein>
<dbReference type="OrthoDB" id="384376at2"/>
<keyword evidence="2" id="KW-1185">Reference proteome</keyword>
<gene>
    <name evidence="1" type="ORF">Aocu_13920</name>
</gene>
<evidence type="ECO:0008006" key="3">
    <source>
        <dbReference type="Google" id="ProtNLM"/>
    </source>
</evidence>
<dbReference type="Proteomes" id="UP000032434">
    <property type="component" value="Chromosome 1"/>
</dbReference>
<dbReference type="EMBL" id="LK028559">
    <property type="protein sequence ID" value="CDR31465.1"/>
    <property type="molecule type" value="Genomic_DNA"/>
</dbReference>
<accession>A0A061AC64</accession>
<dbReference type="HOGENOM" id="CLU_884609_0_0_14"/>
<name>A0A061AC64_9MOLU</name>
<sequence>MILKYKNLIIFFSALIVLLGLVVGTELIFNPIKNERLKQETLSTLKIYFDQATDFETNTLETIDGVEITRSVRVYNDVEPLGYLYEANMENAFGNIRIRLVVEANDTIAEVIFVELNQTMYQQQTKNIAEQYVFQKLKGSITDASAGATSYSIQTLVTMIQTIGSHHDQTDKFDIKLPYQDYYGEGYVVEDSTNLTIDGAQVKKETVTNKGIVYTISKSGIYNSDVVTEKEITVIVVLDTEGQILAVLLPTDLYQHTKGNFYNNALEFAQSFVGKTFDDVLDGQAGATTDPGAFNSRSLILDILLIAKGDYLA</sequence>
<dbReference type="STRING" id="35623.Aocu_13920"/>
<dbReference type="AlphaFoldDB" id="A0A061AC64"/>
<evidence type="ECO:0000313" key="1">
    <source>
        <dbReference type="EMBL" id="CDR31465.1"/>
    </source>
</evidence>
<dbReference type="KEGG" id="aoc:Aocu_13920"/>
<reference evidence="2" key="1">
    <citation type="submission" date="2014-05" db="EMBL/GenBank/DDBJ databases">
        <authorList>
            <person name="Kube M."/>
        </authorList>
    </citation>
    <scope>NUCLEOTIDE SEQUENCE [LARGE SCALE GENOMIC DNA]</scope>
</reference>
<evidence type="ECO:0000313" key="2">
    <source>
        <dbReference type="Proteomes" id="UP000032434"/>
    </source>
</evidence>
<proteinExistence type="predicted"/>
<dbReference type="InParanoid" id="A0A061AC64"/>
<dbReference type="PATRIC" id="fig|35623.3.peg.1392"/>
<dbReference type="RefSeq" id="WP_045749877.1">
    <property type="nucleotide sequence ID" value="NZ_FUZK01000004.1"/>
</dbReference>
<organism evidence="1 2">
    <name type="scientific">Acholeplasma oculi</name>
    <dbReference type="NCBI Taxonomy" id="35623"/>
    <lineage>
        <taxon>Bacteria</taxon>
        <taxon>Bacillati</taxon>
        <taxon>Mycoplasmatota</taxon>
        <taxon>Mollicutes</taxon>
        <taxon>Acholeplasmatales</taxon>
        <taxon>Acholeplasmataceae</taxon>
        <taxon>Acholeplasma</taxon>
    </lineage>
</organism>